<feature type="domain" description="KIB1-4 beta-propeller" evidence="1">
    <location>
        <begin position="17"/>
        <end position="163"/>
    </location>
</feature>
<evidence type="ECO:0000259" key="1">
    <source>
        <dbReference type="Pfam" id="PF03478"/>
    </source>
</evidence>
<proteinExistence type="predicted"/>
<reference evidence="2" key="2">
    <citation type="journal article" date="2018" name="Sci. Data">
        <title>The draft genome sequence of cork oak.</title>
        <authorList>
            <person name="Ramos A.M."/>
            <person name="Usie A."/>
            <person name="Barbosa P."/>
            <person name="Barros P.M."/>
            <person name="Capote T."/>
            <person name="Chaves I."/>
            <person name="Simoes F."/>
            <person name="Abreu I."/>
            <person name="Carrasquinho I."/>
            <person name="Faro C."/>
            <person name="Guimaraes J.B."/>
            <person name="Mendonca D."/>
            <person name="Nobrega F."/>
            <person name="Rodrigues L."/>
            <person name="Saibo N.J.M."/>
            <person name="Varela M.C."/>
            <person name="Egas C."/>
            <person name="Matos J."/>
            <person name="Miguel C.M."/>
            <person name="Oliveira M.M."/>
            <person name="Ricardo C.P."/>
            <person name="Goncalves S."/>
        </authorList>
    </citation>
    <scope>NUCLEOTIDE SEQUENCE [LARGE SCALE GENOMIC DNA]</scope>
    <source>
        <strain evidence="2">HL8</strain>
    </source>
</reference>
<protein>
    <submittedName>
        <fullName evidence="2">F-box protein</fullName>
    </submittedName>
</protein>
<sequence length="249" mass="28776">MASVPERSPWNSITNEYDRDCIIMAICGEIRTLAFTRPGYKAWIDIESPSRAYDDIAFYKGKFHAVDCHGEVFVCCINDKQKFHAYEEAIIILSKAYYPYYEENEFNEDLEDEDEDEDGDPYVTIGFAVLKLKRCIREGNKYEFKYVKVRSLGDRALFVGDNVLIGVFTSIKLQWMQMAEGMTWVYLAWKMGKLISITQANPSLTFLPHFGVFNLHLCNAFVGSNKYKKNILKVGTIFGLKMCLYFLNL</sequence>
<dbReference type="InterPro" id="IPR050942">
    <property type="entry name" value="F-box_BR-signaling"/>
</dbReference>
<dbReference type="EMBL" id="PKMF04000026">
    <property type="protein sequence ID" value="KAK7857516.1"/>
    <property type="molecule type" value="Genomic_DNA"/>
</dbReference>
<dbReference type="Pfam" id="PF03478">
    <property type="entry name" value="Beta-prop_KIB1-4"/>
    <property type="match status" value="1"/>
</dbReference>
<dbReference type="AlphaFoldDB" id="A0AAW0M2R0"/>
<reference evidence="2" key="1">
    <citation type="submission" date="2017-12" db="EMBL/GenBank/DDBJ databases">
        <authorList>
            <person name="Barbosa P."/>
            <person name="Usie A."/>
            <person name="Ramos A.M."/>
        </authorList>
    </citation>
    <scope>NUCLEOTIDE SEQUENCE</scope>
    <source>
        <strain evidence="2">HL8</strain>
        <tissue evidence="2">Leaves</tissue>
    </source>
</reference>
<dbReference type="PANTHER" id="PTHR44259:SF114">
    <property type="entry name" value="OS06G0707300 PROTEIN"/>
    <property type="match status" value="1"/>
</dbReference>
<gene>
    <name evidence="2" type="ORF">CFP56_017103</name>
</gene>
<comment type="caution">
    <text evidence="2">The sequence shown here is derived from an EMBL/GenBank/DDBJ whole genome shotgun (WGS) entry which is preliminary data.</text>
</comment>
<evidence type="ECO:0000313" key="2">
    <source>
        <dbReference type="EMBL" id="KAK7857516.1"/>
    </source>
</evidence>
<accession>A0AAW0M2R0</accession>
<name>A0AAW0M2R0_QUESU</name>
<dbReference type="InterPro" id="IPR005174">
    <property type="entry name" value="KIB1-4_b-propeller"/>
</dbReference>
<reference evidence="2" key="3">
    <citation type="submission" date="2023-07" db="EMBL/GenBank/DDBJ databases">
        <title>An improved reference 1 genome and first organelle genomes of Quercus suber.</title>
        <authorList>
            <consortium name="Genosuber Consortium"/>
            <person name="Usie A."/>
            <person name="Serra O."/>
            <person name="Barros P."/>
        </authorList>
    </citation>
    <scope>NUCLEOTIDE SEQUENCE</scope>
    <source>
        <strain evidence="2">HL8</strain>
        <tissue evidence="2">Leaves</tissue>
    </source>
</reference>
<organism evidence="2">
    <name type="scientific">Quercus suber</name>
    <name type="common">Cork oak</name>
    <dbReference type="NCBI Taxonomy" id="58331"/>
    <lineage>
        <taxon>Eukaryota</taxon>
        <taxon>Viridiplantae</taxon>
        <taxon>Streptophyta</taxon>
        <taxon>Embryophyta</taxon>
        <taxon>Tracheophyta</taxon>
        <taxon>Spermatophyta</taxon>
        <taxon>Magnoliopsida</taxon>
        <taxon>eudicotyledons</taxon>
        <taxon>Gunneridae</taxon>
        <taxon>Pentapetalae</taxon>
        <taxon>rosids</taxon>
        <taxon>fabids</taxon>
        <taxon>Fagales</taxon>
        <taxon>Fagaceae</taxon>
        <taxon>Quercus</taxon>
    </lineage>
</organism>
<dbReference type="PANTHER" id="PTHR44259">
    <property type="entry name" value="OS07G0183000 PROTEIN-RELATED"/>
    <property type="match status" value="1"/>
</dbReference>